<gene>
    <name evidence="3" type="primary">LOC114242620</name>
</gene>
<dbReference type="KEGG" id="bman:114242620"/>
<dbReference type="RefSeq" id="XP_028029661.1">
    <property type="nucleotide sequence ID" value="XM_028173860.1"/>
</dbReference>
<evidence type="ECO:0000256" key="1">
    <source>
        <dbReference type="SAM" id="SignalP"/>
    </source>
</evidence>
<dbReference type="Proteomes" id="UP000504629">
    <property type="component" value="Unplaced"/>
</dbReference>
<accession>A0A6J2JJB7</accession>
<keyword evidence="2" id="KW-1185">Reference proteome</keyword>
<evidence type="ECO:0000313" key="3">
    <source>
        <dbReference type="RefSeq" id="XP_028029661.1"/>
    </source>
</evidence>
<dbReference type="OrthoDB" id="7448779at2759"/>
<name>A0A6J2JJB7_BOMMA</name>
<keyword evidence="1" id="KW-0732">Signal</keyword>
<feature type="chain" id="PRO_5027106788" evidence="1">
    <location>
        <begin position="18"/>
        <end position="363"/>
    </location>
</feature>
<reference evidence="3" key="1">
    <citation type="submission" date="2025-08" db="UniProtKB">
        <authorList>
            <consortium name="RefSeq"/>
        </authorList>
    </citation>
    <scope>IDENTIFICATION</scope>
    <source>
        <tissue evidence="3">Silk gland</tissue>
    </source>
</reference>
<dbReference type="GeneID" id="114242620"/>
<feature type="signal peptide" evidence="1">
    <location>
        <begin position="1"/>
        <end position="17"/>
    </location>
</feature>
<sequence>MKIFHLIILLFIVECNCGIIDGVLDTVKGTTGSITNGVGSMWSFGKGLVLGDHHNKRPADDSVQTHDGIVGGIISNIHERIHSFRENIHGFFSLNKNKNESDRGFLGGMIDRVKYRVMSFKELFVGHELKPLEVYNKTQIDYVDKTKPIRDSLNKYIFGKEGKRPVSNLIDFLDAFKDRLVAIRRNITEEKHSETTDGTGMLDVRANFDNLGRAADARHLSAQAKDTFNQVQDSVNSMNKNTQSNFHNTVDKIDENFQSGYKTFNEQIDKFRGDFYTNKNNINAMNRNSQQEFRNSLSNAEKNIVEAYNAVSEATDKYGRNINRKNTNVEKGYKNVLDKEMELMEHGVKKIANANDGAMVFRD</sequence>
<organism evidence="2 3">
    <name type="scientific">Bombyx mandarina</name>
    <name type="common">Wild silk moth</name>
    <name type="synonym">Wild silkworm</name>
    <dbReference type="NCBI Taxonomy" id="7092"/>
    <lineage>
        <taxon>Eukaryota</taxon>
        <taxon>Metazoa</taxon>
        <taxon>Ecdysozoa</taxon>
        <taxon>Arthropoda</taxon>
        <taxon>Hexapoda</taxon>
        <taxon>Insecta</taxon>
        <taxon>Pterygota</taxon>
        <taxon>Neoptera</taxon>
        <taxon>Endopterygota</taxon>
        <taxon>Lepidoptera</taxon>
        <taxon>Glossata</taxon>
        <taxon>Ditrysia</taxon>
        <taxon>Bombycoidea</taxon>
        <taxon>Bombycidae</taxon>
        <taxon>Bombycinae</taxon>
        <taxon>Bombyx</taxon>
    </lineage>
</organism>
<proteinExistence type="predicted"/>
<dbReference type="AlphaFoldDB" id="A0A6J2JJB7"/>
<evidence type="ECO:0000313" key="2">
    <source>
        <dbReference type="Proteomes" id="UP000504629"/>
    </source>
</evidence>
<protein>
    <submittedName>
        <fullName evidence="3">Uncharacterized protein LOC114242620</fullName>
    </submittedName>
</protein>